<evidence type="ECO:0000256" key="2">
    <source>
        <dbReference type="SAM" id="MobiDB-lite"/>
    </source>
</evidence>
<accession>A0A7J6EM76</accession>
<reference evidence="4 5" key="1">
    <citation type="journal article" date="2020" name="bioRxiv">
        <title>Sequence and annotation of 42 cannabis genomes reveals extensive copy number variation in cannabinoid synthesis and pathogen resistance genes.</title>
        <authorList>
            <person name="Mckernan K.J."/>
            <person name="Helbert Y."/>
            <person name="Kane L.T."/>
            <person name="Ebling H."/>
            <person name="Zhang L."/>
            <person name="Liu B."/>
            <person name="Eaton Z."/>
            <person name="Mclaughlin S."/>
            <person name="Kingan S."/>
            <person name="Baybayan P."/>
            <person name="Concepcion G."/>
            <person name="Jordan M."/>
            <person name="Riva A."/>
            <person name="Barbazuk W."/>
            <person name="Harkins T."/>
        </authorList>
    </citation>
    <scope>NUCLEOTIDE SEQUENCE [LARGE SCALE GENOMIC DNA]</scope>
    <source>
        <strain evidence="5">cv. Jamaican Lion 4</strain>
        <tissue evidence="4">Leaf</tissue>
    </source>
</reference>
<keyword evidence="1" id="KW-0175">Coiled coil</keyword>
<keyword evidence="3" id="KW-0472">Membrane</keyword>
<dbReference type="AlphaFoldDB" id="A0A7J6EM76"/>
<keyword evidence="3" id="KW-1133">Transmembrane helix</keyword>
<sequence length="226" mass="25268">MAMESESESSSPPVAAGEGQSMEKRNNGSSSTSIPSMELVADAKSNYTAYEDKFFNTIQQELKSTREYPAATVGVGLAAALFLLPVGMENSYPFFFFILVPFCYWLKCFCCQRLAGPRRFLFRHTLGRLRSEEAKFVKAEKNVKELSLSVDVMKNESRKLLERAALAEKDMKYGHTELTNAGNHIQRLAKSVYKVETQAADLMDGLRETPGREALRLRAEASRALS</sequence>
<evidence type="ECO:0000313" key="5">
    <source>
        <dbReference type="Proteomes" id="UP000525078"/>
    </source>
</evidence>
<gene>
    <name evidence="4" type="ORF">F8388_003531</name>
</gene>
<protein>
    <submittedName>
        <fullName evidence="4">Uncharacterized protein</fullName>
    </submittedName>
</protein>
<proteinExistence type="predicted"/>
<dbReference type="PANTHER" id="PTHR34554">
    <property type="entry name" value="RGS1-HXK1-INTERACTING PROTEIN 1"/>
    <property type="match status" value="1"/>
</dbReference>
<feature type="non-terminal residue" evidence="4">
    <location>
        <position position="1"/>
    </location>
</feature>
<feature type="transmembrane region" description="Helical" evidence="3">
    <location>
        <begin position="68"/>
        <end position="88"/>
    </location>
</feature>
<dbReference type="EMBL" id="JAATIP010000214">
    <property type="protein sequence ID" value="KAF4359528.1"/>
    <property type="molecule type" value="Genomic_DNA"/>
</dbReference>
<feature type="coiled-coil region" evidence="1">
    <location>
        <begin position="129"/>
        <end position="170"/>
    </location>
</feature>
<evidence type="ECO:0000313" key="4">
    <source>
        <dbReference type="EMBL" id="KAF4359528.1"/>
    </source>
</evidence>
<dbReference type="InterPro" id="IPR053284">
    <property type="entry name" value="RGS1-HXK1_interactor"/>
</dbReference>
<evidence type="ECO:0000256" key="3">
    <source>
        <dbReference type="SAM" id="Phobius"/>
    </source>
</evidence>
<dbReference type="PANTHER" id="PTHR34554:SF2">
    <property type="entry name" value="RGS1-HXK1-INTERACTING PROTEIN 1"/>
    <property type="match status" value="1"/>
</dbReference>
<feature type="region of interest" description="Disordered" evidence="2">
    <location>
        <begin position="1"/>
        <end position="34"/>
    </location>
</feature>
<evidence type="ECO:0000256" key="1">
    <source>
        <dbReference type="SAM" id="Coils"/>
    </source>
</evidence>
<keyword evidence="3" id="KW-0812">Transmembrane</keyword>
<feature type="transmembrane region" description="Helical" evidence="3">
    <location>
        <begin position="94"/>
        <end position="115"/>
    </location>
</feature>
<dbReference type="Proteomes" id="UP000525078">
    <property type="component" value="Unassembled WGS sequence"/>
</dbReference>
<organism evidence="4 5">
    <name type="scientific">Cannabis sativa</name>
    <name type="common">Hemp</name>
    <name type="synonym">Marijuana</name>
    <dbReference type="NCBI Taxonomy" id="3483"/>
    <lineage>
        <taxon>Eukaryota</taxon>
        <taxon>Viridiplantae</taxon>
        <taxon>Streptophyta</taxon>
        <taxon>Embryophyta</taxon>
        <taxon>Tracheophyta</taxon>
        <taxon>Spermatophyta</taxon>
        <taxon>Magnoliopsida</taxon>
        <taxon>eudicotyledons</taxon>
        <taxon>Gunneridae</taxon>
        <taxon>Pentapetalae</taxon>
        <taxon>rosids</taxon>
        <taxon>fabids</taxon>
        <taxon>Rosales</taxon>
        <taxon>Cannabaceae</taxon>
        <taxon>Cannabis</taxon>
    </lineage>
</organism>
<comment type="caution">
    <text evidence="4">The sequence shown here is derived from an EMBL/GenBank/DDBJ whole genome shotgun (WGS) entry which is preliminary data.</text>
</comment>
<name>A0A7J6EM76_CANSA</name>